<dbReference type="KEGG" id="cdev:CIGN_0888"/>
<dbReference type="Gene3D" id="3.30.160.60">
    <property type="entry name" value="Classic Zinc Finger"/>
    <property type="match status" value="1"/>
</dbReference>
<dbReference type="PANTHER" id="PTHR30518:SF2">
    <property type="entry name" value="ENDOLYTIC MUREIN TRANSGLYCOSYLASE"/>
    <property type="match status" value="1"/>
</dbReference>
<evidence type="ECO:0000256" key="3">
    <source>
        <dbReference type="ARBA" id="ARBA00022989"/>
    </source>
</evidence>
<dbReference type="NCBIfam" id="TIGR00247">
    <property type="entry name" value="endolytic transglycosylase MltG"/>
    <property type="match status" value="1"/>
</dbReference>
<dbReference type="InterPro" id="IPR003770">
    <property type="entry name" value="MLTG-like"/>
</dbReference>
<evidence type="ECO:0000313" key="8">
    <source>
        <dbReference type="EMBL" id="ARQ99175.1"/>
    </source>
</evidence>
<keyword evidence="2 7" id="KW-0812">Transmembrane</keyword>
<dbReference type="GO" id="GO:0005886">
    <property type="term" value="C:plasma membrane"/>
    <property type="evidence" value="ECO:0007669"/>
    <property type="project" value="UniProtKB-SubCell"/>
</dbReference>
<comment type="catalytic activity">
    <reaction evidence="7">
        <text>a peptidoglycan chain = a peptidoglycan chain with N-acetyl-1,6-anhydromuramyl-[peptide] at the reducing end + a peptidoglycan chain with N-acetylglucosamine at the non-reducing end.</text>
        <dbReference type="EC" id="4.2.2.29"/>
    </reaction>
</comment>
<dbReference type="GO" id="GO:0009252">
    <property type="term" value="P:peptidoglycan biosynthetic process"/>
    <property type="evidence" value="ECO:0007669"/>
    <property type="project" value="UniProtKB-UniRule"/>
</dbReference>
<protein>
    <recommendedName>
        <fullName evidence="7">Endolytic murein transglycosylase</fullName>
        <ecNumber evidence="7">4.2.2.29</ecNumber>
    </recommendedName>
    <alternativeName>
        <fullName evidence="7">Peptidoglycan lytic transglycosylase</fullName>
    </alternativeName>
    <alternativeName>
        <fullName evidence="7">Peptidoglycan polymerization terminase</fullName>
    </alternativeName>
</protein>
<comment type="subcellular location">
    <subcellularLocation>
        <location evidence="7">Cell membrane</location>
        <topology evidence="7">Single-pass membrane protein</topology>
    </subcellularLocation>
</comment>
<evidence type="ECO:0000256" key="2">
    <source>
        <dbReference type="ARBA" id="ARBA00022692"/>
    </source>
</evidence>
<name>A0A1X9SSH0_9BACT</name>
<keyword evidence="4 7" id="KW-0472">Membrane</keyword>
<keyword evidence="9" id="KW-1185">Reference proteome</keyword>
<dbReference type="STRING" id="1660064.CIGN_0888"/>
<gene>
    <name evidence="7" type="primary">mltG</name>
    <name evidence="8" type="ORF">CIGN_0888</name>
</gene>
<dbReference type="GO" id="GO:0071555">
    <property type="term" value="P:cell wall organization"/>
    <property type="evidence" value="ECO:0007669"/>
    <property type="project" value="UniProtKB-KW"/>
</dbReference>
<evidence type="ECO:0000256" key="7">
    <source>
        <dbReference type="HAMAP-Rule" id="MF_02065"/>
    </source>
</evidence>
<accession>A0A1X9SSH0</accession>
<keyword evidence="1 7" id="KW-1003">Cell membrane</keyword>
<dbReference type="HAMAP" id="MF_02065">
    <property type="entry name" value="MltG"/>
    <property type="match status" value="1"/>
</dbReference>
<dbReference type="PANTHER" id="PTHR30518">
    <property type="entry name" value="ENDOLYTIC MUREIN TRANSGLYCOSYLASE"/>
    <property type="match status" value="1"/>
</dbReference>
<evidence type="ECO:0000256" key="1">
    <source>
        <dbReference type="ARBA" id="ARBA00022475"/>
    </source>
</evidence>
<feature type="transmembrane region" description="Helical" evidence="7">
    <location>
        <begin position="14"/>
        <end position="33"/>
    </location>
</feature>
<sequence length="323" mass="37053">MEINSIKNRAKKRFLFIICEIVLIFFLSIFASLSQTMNTSKAVYLPKGSVGEIISYLAKLNFKVDEFDKYILVLMGFPQSGWIEIGQTSLSKFDFLYKLTTAKAAMRDITLIPGETTAYFFYEISKNLGLNYNELMKSYLENAPIKEGFLIPETYKVPVGIGEAHLVYYLINTSKKQHESLSRKIFGEWDERRWYEFITVASIVQKEAANKDEMALVASVIYNRLKIGMKLQMDGTLNYDLYSHEKITPQRIAKDNTRYNTYKYAGLPPNAVCNVSFDAIKAAIFPKKTNYLYFVRDKSTGAHIFSSTYEAHTKAIDRSNKAK</sequence>
<reference evidence="8 9" key="1">
    <citation type="journal article" date="2017" name="Genome Biol. Evol.">
        <title>Comparative Genomic Analysis Identifies a Campylobacter Clade Deficient in Selenium Metabolism.</title>
        <authorList>
            <person name="Miller W.G."/>
            <person name="Yee E."/>
            <person name="Lopes B.S."/>
            <person name="Chapman M.H."/>
            <person name="Huynh S."/>
            <person name="Bono J.L."/>
            <person name="Parker C.T."/>
            <person name="Strachan N.J.C."/>
            <person name="Forbes K.J."/>
        </authorList>
    </citation>
    <scope>NUCLEOTIDE SEQUENCE [LARGE SCALE GENOMIC DNA]</scope>
    <source>
        <strain evidence="8 9">NCTC 13003</strain>
    </source>
</reference>
<dbReference type="AlphaFoldDB" id="A0A1X9SSH0"/>
<keyword evidence="3 7" id="KW-1133">Transmembrane helix</keyword>
<evidence type="ECO:0000313" key="9">
    <source>
        <dbReference type="Proteomes" id="UP000194309"/>
    </source>
</evidence>
<dbReference type="Pfam" id="PF02618">
    <property type="entry name" value="YceG"/>
    <property type="match status" value="1"/>
</dbReference>
<organism evidence="8 9">
    <name type="scientific">Campylobacter devanensis</name>
    <dbReference type="NCBI Taxonomy" id="3161138"/>
    <lineage>
        <taxon>Bacteria</taxon>
        <taxon>Pseudomonadati</taxon>
        <taxon>Campylobacterota</taxon>
        <taxon>Epsilonproteobacteria</taxon>
        <taxon>Campylobacterales</taxon>
        <taxon>Campylobacteraceae</taxon>
        <taxon>Campylobacter</taxon>
    </lineage>
</organism>
<feature type="site" description="Important for catalytic activity" evidence="7">
    <location>
        <position position="207"/>
    </location>
</feature>
<evidence type="ECO:0000256" key="4">
    <source>
        <dbReference type="ARBA" id="ARBA00023136"/>
    </source>
</evidence>
<evidence type="ECO:0000256" key="6">
    <source>
        <dbReference type="ARBA" id="ARBA00023316"/>
    </source>
</evidence>
<proteinExistence type="inferred from homology"/>
<dbReference type="EC" id="4.2.2.29" evidence="7"/>
<comment type="function">
    <text evidence="7">Functions as a peptidoglycan terminase that cleaves nascent peptidoglycan strands endolytically to terminate their elongation.</text>
</comment>
<dbReference type="OrthoDB" id="9814591at2"/>
<dbReference type="EMBL" id="CP018788">
    <property type="protein sequence ID" value="ARQ99175.1"/>
    <property type="molecule type" value="Genomic_DNA"/>
</dbReference>
<dbReference type="Proteomes" id="UP000194309">
    <property type="component" value="Chromosome"/>
</dbReference>
<evidence type="ECO:0000256" key="5">
    <source>
        <dbReference type="ARBA" id="ARBA00023239"/>
    </source>
</evidence>
<keyword evidence="5 7" id="KW-0456">Lyase</keyword>
<dbReference type="GO" id="GO:0008932">
    <property type="term" value="F:lytic endotransglycosylase activity"/>
    <property type="evidence" value="ECO:0007669"/>
    <property type="project" value="UniProtKB-UniRule"/>
</dbReference>
<keyword evidence="6 7" id="KW-0961">Cell wall biogenesis/degradation</keyword>
<comment type="similarity">
    <text evidence="7">Belongs to the transglycosylase MltG family.</text>
</comment>